<protein>
    <submittedName>
        <fullName evidence="1">Uncharacterized protein</fullName>
    </submittedName>
</protein>
<evidence type="ECO:0000313" key="1">
    <source>
        <dbReference type="EMBL" id="PIS16737.1"/>
    </source>
</evidence>
<accession>A0A2H0WVS6</accession>
<dbReference type="EMBL" id="PEZF01000079">
    <property type="protein sequence ID" value="PIS16737.1"/>
    <property type="molecule type" value="Genomic_DNA"/>
</dbReference>
<evidence type="ECO:0000313" key="2">
    <source>
        <dbReference type="Proteomes" id="UP000229080"/>
    </source>
</evidence>
<comment type="caution">
    <text evidence="1">The sequence shown here is derived from an EMBL/GenBank/DDBJ whole genome shotgun (WGS) entry which is preliminary data.</text>
</comment>
<gene>
    <name evidence="1" type="ORF">COT61_02330</name>
</gene>
<dbReference type="AlphaFoldDB" id="A0A2H0WVS6"/>
<proteinExistence type="predicted"/>
<feature type="non-terminal residue" evidence="1">
    <location>
        <position position="127"/>
    </location>
</feature>
<reference evidence="2" key="1">
    <citation type="submission" date="2017-09" db="EMBL/GenBank/DDBJ databases">
        <title>Depth-based differentiation of microbial function through sediment-hosted aquifers and enrichment of novel symbionts in the deep terrestrial subsurface.</title>
        <authorList>
            <person name="Probst A.J."/>
            <person name="Ladd B."/>
            <person name="Jarett J.K."/>
            <person name="Geller-Mcgrath D.E."/>
            <person name="Sieber C.M.K."/>
            <person name="Emerson J.B."/>
            <person name="Anantharaman K."/>
            <person name="Thomas B.C."/>
            <person name="Malmstrom R."/>
            <person name="Stieglmeier M."/>
            <person name="Klingl A."/>
            <person name="Woyke T."/>
            <person name="Ryan C.M."/>
            <person name="Banfield J.F."/>
        </authorList>
    </citation>
    <scope>NUCLEOTIDE SEQUENCE [LARGE SCALE GENOMIC DNA]</scope>
</reference>
<name>A0A2H0WVS6_9BACT</name>
<organism evidence="1 2">
    <name type="scientific">Candidatus Portnoybacteria bacterium CG09_land_8_20_14_0_10_44_13</name>
    <dbReference type="NCBI Taxonomy" id="1974811"/>
    <lineage>
        <taxon>Bacteria</taxon>
        <taxon>Candidatus Portnoyibacteriota</taxon>
    </lineage>
</organism>
<sequence length="127" mass="14672">MRKNDILLQMIVDDLTRRGEKMKIESACEGRIATATSEKISGVSFYFRADDYNQGPRGWSHVSVLFGEPPRYERNHGDLPQLLDKCQICPSFFLFVEKVDPACLEKLANEFAERIFESACFYRQIVK</sequence>
<dbReference type="Proteomes" id="UP000229080">
    <property type="component" value="Unassembled WGS sequence"/>
</dbReference>